<feature type="compositionally biased region" description="Polar residues" evidence="6">
    <location>
        <begin position="177"/>
        <end position="187"/>
    </location>
</feature>
<dbReference type="Gene3D" id="1.20.58.610">
    <property type="entry name" value="Cdc37, Hsp90 binding domain"/>
    <property type="match status" value="1"/>
</dbReference>
<evidence type="ECO:0000259" key="9">
    <source>
        <dbReference type="SMART" id="SM01071"/>
    </source>
</evidence>
<feature type="region of interest" description="Disordered" evidence="6">
    <location>
        <begin position="160"/>
        <end position="240"/>
    </location>
</feature>
<dbReference type="OMA" id="AEQCIII"/>
<evidence type="ECO:0000256" key="6">
    <source>
        <dbReference type="SAM" id="MobiDB-lite"/>
    </source>
</evidence>
<dbReference type="Pfam" id="PF08565">
    <property type="entry name" value="CDC37_M"/>
    <property type="match status" value="1"/>
</dbReference>
<comment type="similarity">
    <text evidence="2">Belongs to the CDC37 family.</text>
</comment>
<dbReference type="Pfam" id="PF03234">
    <property type="entry name" value="CDC37_N"/>
    <property type="match status" value="1"/>
</dbReference>
<feature type="compositionally biased region" description="Basic and acidic residues" evidence="6">
    <location>
        <begin position="192"/>
        <end position="214"/>
    </location>
</feature>
<comment type="caution">
    <text evidence="10">The sequence shown here is derived from an EMBL/GenBank/DDBJ whole genome shotgun (WGS) entry which is preliminary data.</text>
</comment>
<dbReference type="InterPro" id="IPR013874">
    <property type="entry name" value="Cdc37_Hsp90-bd"/>
</dbReference>
<dbReference type="InterPro" id="IPR013855">
    <property type="entry name" value="Cdc37_N_dom"/>
</dbReference>
<feature type="compositionally biased region" description="Acidic residues" evidence="6">
    <location>
        <begin position="81"/>
        <end position="92"/>
    </location>
</feature>
<dbReference type="SMART" id="SM01070">
    <property type="entry name" value="CDC37_M"/>
    <property type="match status" value="1"/>
</dbReference>
<evidence type="ECO:0000259" key="7">
    <source>
        <dbReference type="SMART" id="SM01069"/>
    </source>
</evidence>
<feature type="domain" description="Cdc37 C-terminal" evidence="7">
    <location>
        <begin position="399"/>
        <end position="458"/>
    </location>
</feature>
<protein>
    <recommendedName>
        <fullName evidence="5">Hsp90 chaperone protein kinase-targeting subunit</fullName>
    </recommendedName>
</protein>
<dbReference type="PANTHER" id="PTHR12800:SF4">
    <property type="entry name" value="HSP90 CO-CHAPERONE CDC37"/>
    <property type="match status" value="1"/>
</dbReference>
<feature type="compositionally biased region" description="Low complexity" evidence="6">
    <location>
        <begin position="215"/>
        <end position="232"/>
    </location>
</feature>
<dbReference type="Pfam" id="PF08564">
    <property type="entry name" value="CDC37_C"/>
    <property type="match status" value="1"/>
</dbReference>
<evidence type="ECO:0000256" key="4">
    <source>
        <dbReference type="ARBA" id="ARBA00023186"/>
    </source>
</evidence>
<feature type="domain" description="Cdc37 Hsp90 binding" evidence="8">
    <location>
        <begin position="201"/>
        <end position="384"/>
    </location>
</feature>
<feature type="region of interest" description="Disordered" evidence="6">
    <location>
        <begin position="73"/>
        <end position="92"/>
    </location>
</feature>
<evidence type="ECO:0000256" key="3">
    <source>
        <dbReference type="ARBA" id="ARBA00022490"/>
    </source>
</evidence>
<dbReference type="Proteomes" id="UP000266841">
    <property type="component" value="Unassembled WGS sequence"/>
</dbReference>
<dbReference type="SMART" id="SM01071">
    <property type="entry name" value="CDC37_N"/>
    <property type="match status" value="1"/>
</dbReference>
<dbReference type="GO" id="GO:0006457">
    <property type="term" value="P:protein folding"/>
    <property type="evidence" value="ECO:0007669"/>
    <property type="project" value="TreeGrafter"/>
</dbReference>
<sequence>MSKPFDYSKWDNIELSDDEDDVHPNIDRESWFRLKHRSRVEREEKEDKDKKRIQDENAKANLRIKEINKILSKSASVGEGSDSDSDDDLEDLEGLRAELKALEDSITDNQAKLDHYEKNKKWNVDNMCNVVEERTIVNANVKESKFSDAGYALPTEAEQAAAQAAAEKQMEKKSQAGSRESSGNKTGIPTEKLSKAKLEDSKKAEDPATSKKDPVAVSKSSESSASALSAKSPQLHPQPDSELSVSVAMLSYHEFTQKYADTVEEFMSIESLDKSRDFLLNNGDVLLQENASNYLLLASLEDEMNGLHQKMKLVARQSQIISNIAELAKSLKTHPGNVIHPFFQRLQNKELYDGFMDGVNQFIQRVEVRAVQKRKEMDEERAREAGEPVDVSEIPREERLGPGGLDPMEVFETLPEAMQEAFESREKDKLEAALQAMSPDEASYHLQRCIDCGLWNSG</sequence>
<dbReference type="EMBL" id="AGNL01032501">
    <property type="protein sequence ID" value="EJK56071.1"/>
    <property type="molecule type" value="Genomic_DNA"/>
</dbReference>
<accession>K0S571</accession>
<evidence type="ECO:0000313" key="11">
    <source>
        <dbReference type="Proteomes" id="UP000266841"/>
    </source>
</evidence>
<dbReference type="GO" id="GO:0051087">
    <property type="term" value="F:protein-folding chaperone binding"/>
    <property type="evidence" value="ECO:0007669"/>
    <property type="project" value="TreeGrafter"/>
</dbReference>
<dbReference type="GO" id="GO:0050821">
    <property type="term" value="P:protein stabilization"/>
    <property type="evidence" value="ECO:0007669"/>
    <property type="project" value="TreeGrafter"/>
</dbReference>
<dbReference type="AlphaFoldDB" id="K0S571"/>
<dbReference type="SMART" id="SM01069">
    <property type="entry name" value="CDC37_C"/>
    <property type="match status" value="1"/>
</dbReference>
<name>K0S571_THAOC</name>
<dbReference type="eggNOG" id="KOG2260">
    <property type="taxonomic scope" value="Eukaryota"/>
</dbReference>
<proteinExistence type="inferred from homology"/>
<dbReference type="InterPro" id="IPR038189">
    <property type="entry name" value="Cdc37_Hsp90-bd_sf"/>
</dbReference>
<dbReference type="GO" id="GO:0019901">
    <property type="term" value="F:protein kinase binding"/>
    <property type="evidence" value="ECO:0007669"/>
    <property type="project" value="InterPro"/>
</dbReference>
<reference evidence="10 11" key="1">
    <citation type="journal article" date="2012" name="Genome Biol.">
        <title>Genome and low-iron response of an oceanic diatom adapted to chronic iron limitation.</title>
        <authorList>
            <person name="Lommer M."/>
            <person name="Specht M."/>
            <person name="Roy A.S."/>
            <person name="Kraemer L."/>
            <person name="Andreson R."/>
            <person name="Gutowska M.A."/>
            <person name="Wolf J."/>
            <person name="Bergner S.V."/>
            <person name="Schilhabel M.B."/>
            <person name="Klostermeier U.C."/>
            <person name="Beiko R.G."/>
            <person name="Rosenstiel P."/>
            <person name="Hippler M."/>
            <person name="Laroche J."/>
        </authorList>
    </citation>
    <scope>NUCLEOTIDE SEQUENCE [LARGE SCALE GENOMIC DNA]</scope>
    <source>
        <strain evidence="10 11">CCMP1005</strain>
    </source>
</reference>
<evidence type="ECO:0000256" key="1">
    <source>
        <dbReference type="ARBA" id="ARBA00004496"/>
    </source>
</evidence>
<dbReference type="OrthoDB" id="440202at2759"/>
<keyword evidence="3" id="KW-0963">Cytoplasm</keyword>
<evidence type="ECO:0000256" key="2">
    <source>
        <dbReference type="ARBA" id="ARBA00006222"/>
    </source>
</evidence>
<keyword evidence="11" id="KW-1185">Reference proteome</keyword>
<evidence type="ECO:0000256" key="5">
    <source>
        <dbReference type="ARBA" id="ARBA00031396"/>
    </source>
</evidence>
<dbReference type="Gene3D" id="6.10.140.250">
    <property type="match status" value="1"/>
</dbReference>
<dbReference type="SUPFAM" id="SSF101391">
    <property type="entry name" value="Hsp90 co-chaperone CDC37"/>
    <property type="match status" value="1"/>
</dbReference>
<dbReference type="InterPro" id="IPR013873">
    <property type="entry name" value="Cdc37_C"/>
</dbReference>
<dbReference type="GO" id="GO:0031072">
    <property type="term" value="F:heat shock protein binding"/>
    <property type="evidence" value="ECO:0007669"/>
    <property type="project" value="TreeGrafter"/>
</dbReference>
<dbReference type="GO" id="GO:0051082">
    <property type="term" value="F:unfolded protein binding"/>
    <property type="evidence" value="ECO:0007669"/>
    <property type="project" value="TreeGrafter"/>
</dbReference>
<dbReference type="GO" id="GO:0005737">
    <property type="term" value="C:cytoplasm"/>
    <property type="evidence" value="ECO:0007669"/>
    <property type="project" value="UniProtKB-SubCell"/>
</dbReference>
<dbReference type="InterPro" id="IPR004918">
    <property type="entry name" value="Cdc37"/>
</dbReference>
<evidence type="ECO:0000313" key="10">
    <source>
        <dbReference type="EMBL" id="EJK56071.1"/>
    </source>
</evidence>
<feature type="domain" description="Cdc37 N-terminal" evidence="9">
    <location>
        <begin position="4"/>
        <end position="135"/>
    </location>
</feature>
<evidence type="ECO:0000259" key="8">
    <source>
        <dbReference type="SMART" id="SM01070"/>
    </source>
</evidence>
<dbReference type="PANTHER" id="PTHR12800">
    <property type="entry name" value="CDC37-RELATED"/>
    <property type="match status" value="1"/>
</dbReference>
<gene>
    <name evidence="10" type="ORF">THAOC_24111</name>
</gene>
<organism evidence="10 11">
    <name type="scientific">Thalassiosira oceanica</name>
    <name type="common">Marine diatom</name>
    <dbReference type="NCBI Taxonomy" id="159749"/>
    <lineage>
        <taxon>Eukaryota</taxon>
        <taxon>Sar</taxon>
        <taxon>Stramenopiles</taxon>
        <taxon>Ochrophyta</taxon>
        <taxon>Bacillariophyta</taxon>
        <taxon>Coscinodiscophyceae</taxon>
        <taxon>Thalassiosirophycidae</taxon>
        <taxon>Thalassiosirales</taxon>
        <taxon>Thalassiosiraceae</taxon>
        <taxon>Thalassiosira</taxon>
    </lineage>
</organism>
<keyword evidence="4" id="KW-0143">Chaperone</keyword>
<comment type="subcellular location">
    <subcellularLocation>
        <location evidence="1">Cytoplasm</location>
    </subcellularLocation>
</comment>